<dbReference type="GO" id="GO:0019288">
    <property type="term" value="P:isopentenyl diphosphate biosynthetic process, methylerythritol 4-phosphate pathway"/>
    <property type="evidence" value="ECO:0007669"/>
    <property type="project" value="UniProtKB-UniRule"/>
</dbReference>
<dbReference type="Pfam" id="PF08544">
    <property type="entry name" value="GHMP_kinases_C"/>
    <property type="match status" value="1"/>
</dbReference>
<dbReference type="GO" id="GO:0050515">
    <property type="term" value="F:4-(cytidine 5'-diphospho)-2-C-methyl-D-erythritol kinase activity"/>
    <property type="evidence" value="ECO:0007669"/>
    <property type="project" value="UniProtKB-UniRule"/>
</dbReference>
<sequence>MITIRAYAKLNLYLQITGSRVDGYHDLDMIMQSIDLHDTLRLSRAGDIQLTCSHPEVPLGESNIAHKAARRFFRETGIAGGVHADIQKRIPMAAGLGGGSADGAAMLRGLNCLYGYPLSERRLLALAAGIGADVPFSLTGGCRRAQGIGERLTSLRNQLPGVYLLLKPEGGVSTKDAYQTYDARLAPEPYAMEECMRALETGDLAAFSRHTFNSLQHPAASLCPEIAALLRFLQNTAPASFLTGSGSTCVGLFSSQEEAEAARRCAPACAFSYIAKNEDCGLRLS</sequence>
<dbReference type="Pfam" id="PF00288">
    <property type="entry name" value="GHMP_kinases_N"/>
    <property type="match status" value="1"/>
</dbReference>
<evidence type="ECO:0000313" key="12">
    <source>
        <dbReference type="EMBL" id="MBC8538583.1"/>
    </source>
</evidence>
<gene>
    <name evidence="9 12" type="primary">ispE</name>
    <name evidence="12" type="ORF">H8693_06510</name>
</gene>
<keyword evidence="9" id="KW-0414">Isoprene biosynthesis</keyword>
<evidence type="ECO:0000259" key="10">
    <source>
        <dbReference type="Pfam" id="PF00288"/>
    </source>
</evidence>
<dbReference type="Gene3D" id="3.30.230.10">
    <property type="match status" value="1"/>
</dbReference>
<dbReference type="InterPro" id="IPR036554">
    <property type="entry name" value="GHMP_kinase_C_sf"/>
</dbReference>
<dbReference type="GO" id="GO:0016114">
    <property type="term" value="P:terpenoid biosynthetic process"/>
    <property type="evidence" value="ECO:0007669"/>
    <property type="project" value="UniProtKB-UniRule"/>
</dbReference>
<dbReference type="InterPro" id="IPR013750">
    <property type="entry name" value="GHMP_kinase_C_dom"/>
</dbReference>
<dbReference type="Proteomes" id="UP000617951">
    <property type="component" value="Unassembled WGS sequence"/>
</dbReference>
<dbReference type="InterPro" id="IPR006204">
    <property type="entry name" value="GHMP_kinase_N_dom"/>
</dbReference>
<dbReference type="PANTHER" id="PTHR43527">
    <property type="entry name" value="4-DIPHOSPHOCYTIDYL-2-C-METHYL-D-ERYTHRITOL KINASE, CHLOROPLASTIC"/>
    <property type="match status" value="1"/>
</dbReference>
<feature type="domain" description="GHMP kinase N-terminal" evidence="10">
    <location>
        <begin position="63"/>
        <end position="141"/>
    </location>
</feature>
<evidence type="ECO:0000259" key="11">
    <source>
        <dbReference type="Pfam" id="PF08544"/>
    </source>
</evidence>
<feature type="active site" evidence="9">
    <location>
        <position position="9"/>
    </location>
</feature>
<keyword evidence="13" id="KW-1185">Reference proteome</keyword>
<comment type="similarity">
    <text evidence="1 9">Belongs to the GHMP kinase family. IspE subfamily.</text>
</comment>
<dbReference type="InterPro" id="IPR020568">
    <property type="entry name" value="Ribosomal_Su5_D2-typ_SF"/>
</dbReference>
<dbReference type="InterPro" id="IPR004424">
    <property type="entry name" value="IspE"/>
</dbReference>
<name>A0A926DGZ2_9FIRM</name>
<dbReference type="Gene3D" id="3.30.70.890">
    <property type="entry name" value="GHMP kinase, C-terminal domain"/>
    <property type="match status" value="1"/>
</dbReference>
<keyword evidence="6 9" id="KW-0418">Kinase</keyword>
<comment type="pathway">
    <text evidence="9">Isoprenoid biosynthesis; isopentenyl diphosphate biosynthesis via DXP pathway; isopentenyl diphosphate from 1-deoxy-D-xylulose 5-phosphate: step 3/6.</text>
</comment>
<accession>A0A926DGZ2</accession>
<evidence type="ECO:0000256" key="9">
    <source>
        <dbReference type="HAMAP-Rule" id="MF_00061"/>
    </source>
</evidence>
<dbReference type="SUPFAM" id="SSF54211">
    <property type="entry name" value="Ribosomal protein S5 domain 2-like"/>
    <property type="match status" value="1"/>
</dbReference>
<reference evidence="12" key="1">
    <citation type="submission" date="2020-08" db="EMBL/GenBank/DDBJ databases">
        <title>Genome public.</title>
        <authorList>
            <person name="Liu C."/>
            <person name="Sun Q."/>
        </authorList>
    </citation>
    <scope>NUCLEOTIDE SEQUENCE</scope>
    <source>
        <strain evidence="12">NSJ-63</strain>
    </source>
</reference>
<dbReference type="EC" id="2.7.1.148" evidence="2 9"/>
<dbReference type="SUPFAM" id="SSF55060">
    <property type="entry name" value="GHMP Kinase, C-terminal domain"/>
    <property type="match status" value="1"/>
</dbReference>
<organism evidence="12 13">
    <name type="scientific">Guopingia tenuis</name>
    <dbReference type="NCBI Taxonomy" id="2763656"/>
    <lineage>
        <taxon>Bacteria</taxon>
        <taxon>Bacillati</taxon>
        <taxon>Bacillota</taxon>
        <taxon>Clostridia</taxon>
        <taxon>Christensenellales</taxon>
        <taxon>Christensenellaceae</taxon>
        <taxon>Guopingia</taxon>
    </lineage>
</organism>
<evidence type="ECO:0000256" key="6">
    <source>
        <dbReference type="ARBA" id="ARBA00022777"/>
    </source>
</evidence>
<evidence type="ECO:0000256" key="7">
    <source>
        <dbReference type="ARBA" id="ARBA00022840"/>
    </source>
</evidence>
<feature type="domain" description="GHMP kinase C-terminal" evidence="11">
    <location>
        <begin position="196"/>
        <end position="266"/>
    </location>
</feature>
<evidence type="ECO:0000256" key="1">
    <source>
        <dbReference type="ARBA" id="ARBA00009684"/>
    </source>
</evidence>
<keyword evidence="7 9" id="KW-0067">ATP-binding</keyword>
<comment type="catalytic activity">
    <reaction evidence="9">
        <text>4-CDP-2-C-methyl-D-erythritol + ATP = 4-CDP-2-C-methyl-D-erythritol 2-phosphate + ADP + H(+)</text>
        <dbReference type="Rhea" id="RHEA:18437"/>
        <dbReference type="ChEBI" id="CHEBI:15378"/>
        <dbReference type="ChEBI" id="CHEBI:30616"/>
        <dbReference type="ChEBI" id="CHEBI:57823"/>
        <dbReference type="ChEBI" id="CHEBI:57919"/>
        <dbReference type="ChEBI" id="CHEBI:456216"/>
        <dbReference type="EC" id="2.7.1.148"/>
    </reaction>
</comment>
<evidence type="ECO:0000256" key="2">
    <source>
        <dbReference type="ARBA" id="ARBA00012052"/>
    </source>
</evidence>
<dbReference type="GO" id="GO:0005524">
    <property type="term" value="F:ATP binding"/>
    <property type="evidence" value="ECO:0007669"/>
    <property type="project" value="UniProtKB-UniRule"/>
</dbReference>
<evidence type="ECO:0000313" key="13">
    <source>
        <dbReference type="Proteomes" id="UP000617951"/>
    </source>
</evidence>
<comment type="caution">
    <text evidence="12">The sequence shown here is derived from an EMBL/GenBank/DDBJ whole genome shotgun (WGS) entry which is preliminary data.</text>
</comment>
<dbReference type="HAMAP" id="MF_00061">
    <property type="entry name" value="IspE"/>
    <property type="match status" value="1"/>
</dbReference>
<proteinExistence type="inferred from homology"/>
<evidence type="ECO:0000256" key="5">
    <source>
        <dbReference type="ARBA" id="ARBA00022741"/>
    </source>
</evidence>
<dbReference type="NCBIfam" id="TIGR00154">
    <property type="entry name" value="ispE"/>
    <property type="match status" value="1"/>
</dbReference>
<feature type="active site" evidence="9">
    <location>
        <position position="133"/>
    </location>
</feature>
<dbReference type="AlphaFoldDB" id="A0A926DGZ2"/>
<dbReference type="PIRSF" id="PIRSF010376">
    <property type="entry name" value="IspE"/>
    <property type="match status" value="1"/>
</dbReference>
<comment type="function">
    <text evidence="9">Catalyzes the phosphorylation of the position 2 hydroxy group of 4-diphosphocytidyl-2C-methyl-D-erythritol.</text>
</comment>
<feature type="binding site" evidence="9">
    <location>
        <begin position="91"/>
        <end position="101"/>
    </location>
    <ligand>
        <name>ATP</name>
        <dbReference type="ChEBI" id="CHEBI:30616"/>
    </ligand>
</feature>
<dbReference type="InterPro" id="IPR014721">
    <property type="entry name" value="Ribsml_uS5_D2-typ_fold_subgr"/>
</dbReference>
<dbReference type="RefSeq" id="WP_178621826.1">
    <property type="nucleotide sequence ID" value="NZ_JACRSS010000002.1"/>
</dbReference>
<evidence type="ECO:0000256" key="3">
    <source>
        <dbReference type="ARBA" id="ARBA00017473"/>
    </source>
</evidence>
<keyword evidence="4 9" id="KW-0808">Transferase</keyword>
<protein>
    <recommendedName>
        <fullName evidence="3 9">4-diphosphocytidyl-2-C-methyl-D-erythritol kinase</fullName>
        <shortName evidence="9">CMK</shortName>
        <ecNumber evidence="2 9">2.7.1.148</ecNumber>
    </recommendedName>
    <alternativeName>
        <fullName evidence="8 9">4-(cytidine-5'-diphospho)-2-C-methyl-D-erythritol kinase</fullName>
    </alternativeName>
</protein>
<evidence type="ECO:0000256" key="4">
    <source>
        <dbReference type="ARBA" id="ARBA00022679"/>
    </source>
</evidence>
<evidence type="ECO:0000256" key="8">
    <source>
        <dbReference type="ARBA" id="ARBA00032554"/>
    </source>
</evidence>
<dbReference type="EMBL" id="JACRSS010000002">
    <property type="protein sequence ID" value="MBC8538583.1"/>
    <property type="molecule type" value="Genomic_DNA"/>
</dbReference>
<dbReference type="PANTHER" id="PTHR43527:SF2">
    <property type="entry name" value="4-DIPHOSPHOCYTIDYL-2-C-METHYL-D-ERYTHRITOL KINASE, CHLOROPLASTIC"/>
    <property type="match status" value="1"/>
</dbReference>
<keyword evidence="5 9" id="KW-0547">Nucleotide-binding</keyword>